<name>A0ABQ3GZP2_9NEIS</name>
<dbReference type="Proteomes" id="UP000604737">
    <property type="component" value="Unassembled WGS sequence"/>
</dbReference>
<dbReference type="PANTHER" id="PTHR34477">
    <property type="entry name" value="UPF0213 PROTEIN YHBQ"/>
    <property type="match status" value="1"/>
</dbReference>
<comment type="caution">
    <text evidence="3">The sequence shown here is derived from an EMBL/GenBank/DDBJ whole genome shotgun (WGS) entry which is preliminary data.</text>
</comment>
<comment type="similarity">
    <text evidence="1">Belongs to the UPF0213 family.</text>
</comment>
<reference evidence="4" key="1">
    <citation type="journal article" date="2019" name="Int. J. Syst. Evol. Microbiol.">
        <title>The Global Catalogue of Microorganisms (GCM) 10K type strain sequencing project: providing services to taxonomists for standard genome sequencing and annotation.</title>
        <authorList>
            <consortium name="The Broad Institute Genomics Platform"/>
            <consortium name="The Broad Institute Genome Sequencing Center for Infectious Disease"/>
            <person name="Wu L."/>
            <person name="Ma J."/>
        </authorList>
    </citation>
    <scope>NUCLEOTIDE SEQUENCE [LARGE SCALE GENOMIC DNA]</scope>
    <source>
        <strain evidence="4">KCTC 23701</strain>
    </source>
</reference>
<dbReference type="PROSITE" id="PS50164">
    <property type="entry name" value="GIY_YIG"/>
    <property type="match status" value="1"/>
</dbReference>
<dbReference type="EMBL" id="BMYO01000003">
    <property type="protein sequence ID" value="GHD60550.1"/>
    <property type="molecule type" value="Genomic_DNA"/>
</dbReference>
<organism evidence="3 4">
    <name type="scientific">Jeongeupia chitinilytica</name>
    <dbReference type="NCBI Taxonomy" id="1041641"/>
    <lineage>
        <taxon>Bacteria</taxon>
        <taxon>Pseudomonadati</taxon>
        <taxon>Pseudomonadota</taxon>
        <taxon>Betaproteobacteria</taxon>
        <taxon>Neisseriales</taxon>
        <taxon>Chitinibacteraceae</taxon>
        <taxon>Jeongeupia</taxon>
    </lineage>
</organism>
<gene>
    <name evidence="3" type="ORF">GCM10007350_13760</name>
</gene>
<proteinExistence type="inferred from homology"/>
<dbReference type="RefSeq" id="WP_189459444.1">
    <property type="nucleotide sequence ID" value="NZ_BMYO01000003.1"/>
</dbReference>
<dbReference type="SUPFAM" id="SSF82771">
    <property type="entry name" value="GIY-YIG endonuclease"/>
    <property type="match status" value="1"/>
</dbReference>
<dbReference type="Gene3D" id="3.40.1440.10">
    <property type="entry name" value="GIY-YIG endonuclease"/>
    <property type="match status" value="1"/>
</dbReference>
<dbReference type="InterPro" id="IPR000305">
    <property type="entry name" value="GIY-YIG_endonuc"/>
</dbReference>
<dbReference type="InterPro" id="IPR035901">
    <property type="entry name" value="GIY-YIG_endonuc_sf"/>
</dbReference>
<dbReference type="PANTHER" id="PTHR34477:SF1">
    <property type="entry name" value="UPF0213 PROTEIN YHBQ"/>
    <property type="match status" value="1"/>
</dbReference>
<dbReference type="Pfam" id="PF01541">
    <property type="entry name" value="GIY-YIG"/>
    <property type="match status" value="1"/>
</dbReference>
<protein>
    <recommendedName>
        <fullName evidence="2">GIY-YIG domain-containing protein</fullName>
    </recommendedName>
</protein>
<keyword evidence="4" id="KW-1185">Reference proteome</keyword>
<accession>A0ABQ3GZP2</accession>
<dbReference type="CDD" id="cd10456">
    <property type="entry name" value="GIY-YIG_UPF0213"/>
    <property type="match status" value="1"/>
</dbReference>
<dbReference type="InterPro" id="IPR050190">
    <property type="entry name" value="UPF0213_domain"/>
</dbReference>
<feature type="domain" description="GIY-YIG" evidence="2">
    <location>
        <begin position="1"/>
        <end position="76"/>
    </location>
</feature>
<evidence type="ECO:0000259" key="2">
    <source>
        <dbReference type="PROSITE" id="PS50164"/>
    </source>
</evidence>
<evidence type="ECO:0000313" key="4">
    <source>
        <dbReference type="Proteomes" id="UP000604737"/>
    </source>
</evidence>
<evidence type="ECO:0000313" key="3">
    <source>
        <dbReference type="EMBL" id="GHD60550.1"/>
    </source>
</evidence>
<sequence length="98" mass="10701">MSWYVYLIECANGSLYTGISNDVVARFRVHQTGKGARYTRANPPVRLLAVMPHPDRASASRGEYTVKQLSAVQKRALCAQHPVPADMLATLPVSGTTD</sequence>
<evidence type="ECO:0000256" key="1">
    <source>
        <dbReference type="ARBA" id="ARBA00007435"/>
    </source>
</evidence>